<accession>A0A5J4Z5J9</accession>
<proteinExistence type="predicted"/>
<dbReference type="PANTHER" id="PTHR12277:SF81">
    <property type="entry name" value="PROTEIN ABHD13"/>
    <property type="match status" value="1"/>
</dbReference>
<evidence type="ECO:0000313" key="4">
    <source>
        <dbReference type="Proteomes" id="UP000324585"/>
    </source>
</evidence>
<comment type="caution">
    <text evidence="3">The sequence shown here is derived from an EMBL/GenBank/DDBJ whole genome shotgun (WGS) entry which is preliminary data.</text>
</comment>
<dbReference type="OrthoDB" id="446723at2759"/>
<dbReference type="InterPro" id="IPR029058">
    <property type="entry name" value="AB_hydrolase_fold"/>
</dbReference>
<feature type="domain" description="Serine aminopeptidase S33" evidence="2">
    <location>
        <begin position="69"/>
        <end position="173"/>
    </location>
</feature>
<evidence type="ECO:0000313" key="3">
    <source>
        <dbReference type="EMBL" id="KAA8498605.1"/>
    </source>
</evidence>
<dbReference type="EMBL" id="VRMN01000001">
    <property type="protein sequence ID" value="KAA8498605.1"/>
    <property type="molecule type" value="Genomic_DNA"/>
</dbReference>
<name>A0A5J4Z5J9_PORPP</name>
<feature type="region of interest" description="Disordered" evidence="1">
    <location>
        <begin position="383"/>
        <end position="526"/>
    </location>
</feature>
<sequence>MGGVVSSLLFQPPVEPTYELEPGTHFLKFRMPQQYLSTRLVDLPVVTVRTEKDDEIALAYIEHEAPLCTLLLSHGTSEDIGYTVQWAAELCGQLEVNVLVYDYTGYGVSAQNPPSEQRVYADAMAAYDYLVRVRNIPWQKIVLMGRSMGSGPATFLASTRSCAGLVLVCPLASAVRVVAPNLPSTPRFDMFANIDRVADIVCPVLILHGRDDEVVPFECAVALYEKLAECSQAIVHPPFWVNGAGHNNLETYHRPVIFNLYRSFILNWAMKDKHIEAVDAASLKRISCTPGTQESGSTAQDLPPAELRKDKAQLVSPLTSPRTRAWDLFLKESKIDRDEVIQNYSTQDMYLPDSVGRGTGKGHEHSSTIYSPRRIKKQWLHDLTSPTKPPVAPSSPNNNADLMRRESSTAGNGESLARRRSSITDMFSAMKSPRVSRKISIGSESGDILSESKSPFPGVRDDGITSGASPPAFSRSGVPETSGSNSATRNAATAPIVVKKTSSVRLGMERLLSPRTQISPPSNGEY</sequence>
<evidence type="ECO:0000259" key="2">
    <source>
        <dbReference type="Pfam" id="PF12146"/>
    </source>
</evidence>
<dbReference type="PANTHER" id="PTHR12277">
    <property type="entry name" value="ALPHA/BETA HYDROLASE DOMAIN-CONTAINING PROTEIN"/>
    <property type="match status" value="1"/>
</dbReference>
<dbReference type="Pfam" id="PF12146">
    <property type="entry name" value="Hydrolase_4"/>
    <property type="match status" value="1"/>
</dbReference>
<dbReference type="AlphaFoldDB" id="A0A5J4Z5J9"/>
<keyword evidence="4" id="KW-1185">Reference proteome</keyword>
<dbReference type="Gene3D" id="3.40.50.1820">
    <property type="entry name" value="alpha/beta hydrolase"/>
    <property type="match status" value="1"/>
</dbReference>
<dbReference type="Proteomes" id="UP000324585">
    <property type="component" value="Unassembled WGS sequence"/>
</dbReference>
<feature type="compositionally biased region" description="Polar residues" evidence="1">
    <location>
        <begin position="479"/>
        <end position="491"/>
    </location>
</feature>
<dbReference type="InterPro" id="IPR022742">
    <property type="entry name" value="Hydrolase_4"/>
</dbReference>
<dbReference type="SUPFAM" id="SSF53474">
    <property type="entry name" value="alpha/beta-Hydrolases"/>
    <property type="match status" value="1"/>
</dbReference>
<protein>
    <submittedName>
        <fullName evidence="3">Protein ABHD17C</fullName>
    </submittedName>
</protein>
<reference evidence="4" key="1">
    <citation type="journal article" date="2019" name="Nat. Commun.">
        <title>Expansion of phycobilisome linker gene families in mesophilic red algae.</title>
        <authorList>
            <person name="Lee J."/>
            <person name="Kim D."/>
            <person name="Bhattacharya D."/>
            <person name="Yoon H.S."/>
        </authorList>
    </citation>
    <scope>NUCLEOTIDE SEQUENCE [LARGE SCALE GENOMIC DNA]</scope>
    <source>
        <strain evidence="4">CCMP 1328</strain>
    </source>
</reference>
<gene>
    <name evidence="3" type="ORF">FVE85_6190</name>
</gene>
<evidence type="ECO:0000256" key="1">
    <source>
        <dbReference type="SAM" id="MobiDB-lite"/>
    </source>
</evidence>
<organism evidence="3 4">
    <name type="scientific">Porphyridium purpureum</name>
    <name type="common">Red alga</name>
    <name type="synonym">Porphyridium cruentum</name>
    <dbReference type="NCBI Taxonomy" id="35688"/>
    <lineage>
        <taxon>Eukaryota</taxon>
        <taxon>Rhodophyta</taxon>
        <taxon>Bangiophyceae</taxon>
        <taxon>Porphyridiales</taxon>
        <taxon>Porphyridiaceae</taxon>
        <taxon>Porphyridium</taxon>
    </lineage>
</organism>
<feature type="compositionally biased region" description="Polar residues" evidence="1">
    <location>
        <begin position="514"/>
        <end position="526"/>
    </location>
</feature>